<dbReference type="KEGG" id="ttr:Tter_2781"/>
<dbReference type="STRING" id="525904.Tter_2781"/>
<dbReference type="AlphaFoldDB" id="D1CIU6"/>
<accession>D1CIU6</accession>
<protein>
    <submittedName>
        <fullName evidence="1">Uncharacterized protein</fullName>
    </submittedName>
</protein>
<sequence>MNGRALGDATAYERDQFVIGMRQKIIKERVGDHGVIVASQVNT</sequence>
<evidence type="ECO:0000313" key="2">
    <source>
        <dbReference type="Proteomes" id="UP000000323"/>
    </source>
</evidence>
<name>D1CIU6_THET1</name>
<dbReference type="HOGENOM" id="CLU_3240841_0_0_0"/>
<dbReference type="EMBL" id="CP001826">
    <property type="protein sequence ID" value="ACZ43666.1"/>
    <property type="molecule type" value="Genomic_DNA"/>
</dbReference>
<dbReference type="RefSeq" id="WP_012876697.1">
    <property type="nucleotide sequence ID" value="NC_013526.1"/>
</dbReference>
<gene>
    <name evidence="1" type="ordered locus">Tter_2781</name>
</gene>
<evidence type="ECO:0000313" key="1">
    <source>
        <dbReference type="EMBL" id="ACZ43666.1"/>
    </source>
</evidence>
<proteinExistence type="predicted"/>
<keyword evidence="2" id="KW-1185">Reference proteome</keyword>
<dbReference type="Proteomes" id="UP000000323">
    <property type="component" value="Chromosome 2"/>
</dbReference>
<organism evidence="1 2">
    <name type="scientific">Thermobaculum terrenum (strain ATCC BAA-798 / CCMEE 7001 / YNP1)</name>
    <dbReference type="NCBI Taxonomy" id="525904"/>
    <lineage>
        <taxon>Bacteria</taxon>
        <taxon>Bacillati</taxon>
        <taxon>Chloroflexota</taxon>
        <taxon>Chloroflexia</taxon>
        <taxon>Candidatus Thermobaculales</taxon>
        <taxon>Candidatus Thermobaculaceae</taxon>
        <taxon>Thermobaculum</taxon>
    </lineage>
</organism>
<reference evidence="2" key="1">
    <citation type="journal article" date="2010" name="Stand. Genomic Sci.">
        <title>Complete genome sequence of 'Thermobaculum terrenum' type strain (YNP1).</title>
        <authorList>
            <person name="Kiss H."/>
            <person name="Cleland D."/>
            <person name="Lapidus A."/>
            <person name="Lucas S."/>
            <person name="Glavina Del Rio T."/>
            <person name="Nolan M."/>
            <person name="Tice H."/>
            <person name="Han C."/>
            <person name="Goodwin L."/>
            <person name="Pitluck S."/>
            <person name="Liolios K."/>
            <person name="Ivanova N."/>
            <person name="Mavromatis K."/>
            <person name="Ovchinnikova G."/>
            <person name="Pati A."/>
            <person name="Chen A."/>
            <person name="Palaniappan K."/>
            <person name="Land M."/>
            <person name="Hauser L."/>
            <person name="Chang Y."/>
            <person name="Jeffries C."/>
            <person name="Lu M."/>
            <person name="Brettin T."/>
            <person name="Detter J."/>
            <person name="Goker M."/>
            <person name="Tindall B."/>
            <person name="Beck B."/>
            <person name="McDermott T."/>
            <person name="Woyke T."/>
            <person name="Bristow J."/>
            <person name="Eisen J."/>
            <person name="Markowitz V."/>
            <person name="Hugenholtz P."/>
            <person name="Kyrpides N."/>
            <person name="Klenk H."/>
            <person name="Cheng J."/>
        </authorList>
    </citation>
    <scope>NUCLEOTIDE SEQUENCE [LARGE SCALE GENOMIC DNA]</scope>
    <source>
        <strain evidence="2">ATCC BAA-798 / YNP1</strain>
    </source>
</reference>